<proteinExistence type="predicted"/>
<keyword evidence="2" id="KW-0539">Nucleus</keyword>
<evidence type="ECO:0000256" key="3">
    <source>
        <dbReference type="SAM" id="MobiDB-lite"/>
    </source>
</evidence>
<dbReference type="AlphaFoldDB" id="A0A8K0JLB9"/>
<name>A0A8K0JLB9_9TREE</name>
<dbReference type="PANTHER" id="PTHR31001">
    <property type="entry name" value="UNCHARACTERIZED TRANSCRIPTIONAL REGULATORY PROTEIN"/>
    <property type="match status" value="1"/>
</dbReference>
<dbReference type="InterPro" id="IPR050613">
    <property type="entry name" value="Sec_Metabolite_Reg"/>
</dbReference>
<comment type="subcellular location">
    <subcellularLocation>
        <location evidence="1">Nucleus</location>
    </subcellularLocation>
</comment>
<reference evidence="4" key="1">
    <citation type="submission" date="2020-04" db="EMBL/GenBank/DDBJ databases">
        <title>Analysis of mating type loci in Filobasidium floriforme.</title>
        <authorList>
            <person name="Nowrousian M."/>
        </authorList>
    </citation>
    <scope>NUCLEOTIDE SEQUENCE</scope>
    <source>
        <strain evidence="4">CBS 6242</strain>
    </source>
</reference>
<feature type="compositionally biased region" description="Polar residues" evidence="3">
    <location>
        <begin position="20"/>
        <end position="61"/>
    </location>
</feature>
<evidence type="ECO:0000313" key="5">
    <source>
        <dbReference type="Proteomes" id="UP000812966"/>
    </source>
</evidence>
<evidence type="ECO:0000256" key="2">
    <source>
        <dbReference type="ARBA" id="ARBA00023242"/>
    </source>
</evidence>
<dbReference type="Proteomes" id="UP000812966">
    <property type="component" value="Unassembled WGS sequence"/>
</dbReference>
<evidence type="ECO:0000313" key="4">
    <source>
        <dbReference type="EMBL" id="KAG7544286.1"/>
    </source>
</evidence>
<accession>A0A8K0JLB9</accession>
<sequence length="542" mass="61660">MLYNQGQRAISPDLGLGPAGQSQTALSSSGFPTQVLNRNQVSSTNRVPSFQQNSQPTTPATQAAPLWPSIACPPESFKKGDIRWMRDMNEVLQAIPGNQVIIPLVNEFFLEARRSWHPLHEVLVREELRQFLTHRSDPGFAFDPAWLALFCSMLCTSAIDIQDNPASFSASPIELQRMDLSRLSKDLLLASDTALLCSDWMMRPQMRVLYTYLVRVSRSVDLEMMTGVVPGAYQTTIVGTMAGICKLLNLDQLGSDPLKMPDDDPMLPPGSSTLKRQLACQAFNAVFFYDTFSEFRQGLNRNSLSYAFVAGSYTTEASQNFKETMNTTSIVPPRPLTEYTENTWEVHKHRLAMHWRRTSENLAVGFGSKTYETLLARDAELREEHRELLDIEFVGINPNDTSFGVMDSGYHQRFLNLHRPFLIRSYREPRYIYSQRSCVESSFRITSLHRETFSRPGLKAWYLYRHHLSAITVLFIHALHTPYEVPRVKSELRMSLELFEKSKVCKLPSIIRAAGRGDSIILAMLQVNPYRTTEVVLMMSYS</sequence>
<comment type="caution">
    <text evidence="4">The sequence shown here is derived from an EMBL/GenBank/DDBJ whole genome shotgun (WGS) entry which is preliminary data.</text>
</comment>
<dbReference type="GO" id="GO:0005634">
    <property type="term" value="C:nucleus"/>
    <property type="evidence" value="ECO:0007669"/>
    <property type="project" value="UniProtKB-SubCell"/>
</dbReference>
<dbReference type="CDD" id="cd12148">
    <property type="entry name" value="fungal_TF_MHR"/>
    <property type="match status" value="1"/>
</dbReference>
<keyword evidence="5" id="KW-1185">Reference proteome</keyword>
<organism evidence="4 5">
    <name type="scientific">Filobasidium floriforme</name>
    <dbReference type="NCBI Taxonomy" id="5210"/>
    <lineage>
        <taxon>Eukaryota</taxon>
        <taxon>Fungi</taxon>
        <taxon>Dikarya</taxon>
        <taxon>Basidiomycota</taxon>
        <taxon>Agaricomycotina</taxon>
        <taxon>Tremellomycetes</taxon>
        <taxon>Filobasidiales</taxon>
        <taxon>Filobasidiaceae</taxon>
        <taxon>Filobasidium</taxon>
    </lineage>
</organism>
<protein>
    <recommendedName>
        <fullName evidence="6">Transcription factor domain-containing protein</fullName>
    </recommendedName>
</protein>
<feature type="region of interest" description="Disordered" evidence="3">
    <location>
        <begin position="11"/>
        <end position="66"/>
    </location>
</feature>
<evidence type="ECO:0008006" key="6">
    <source>
        <dbReference type="Google" id="ProtNLM"/>
    </source>
</evidence>
<evidence type="ECO:0000256" key="1">
    <source>
        <dbReference type="ARBA" id="ARBA00004123"/>
    </source>
</evidence>
<dbReference type="EMBL" id="JABELV010000060">
    <property type="protein sequence ID" value="KAG7544286.1"/>
    <property type="molecule type" value="Genomic_DNA"/>
</dbReference>
<gene>
    <name evidence="4" type="ORF">FFLO_03325</name>
</gene>